<dbReference type="AlphaFoldDB" id="A0A380FLP9"/>
<evidence type="ECO:0000256" key="1">
    <source>
        <dbReference type="ARBA" id="ARBA00022448"/>
    </source>
</evidence>
<evidence type="ECO:0000313" key="4">
    <source>
        <dbReference type="EMBL" id="SUM34383.1"/>
    </source>
</evidence>
<keyword evidence="1" id="KW-0813">Transport</keyword>
<name>A0A380FLP9_STAGA</name>
<protein>
    <submittedName>
        <fullName evidence="4">Major facilitator superfamily permease</fullName>
    </submittedName>
</protein>
<accession>A0A380FLP9</accession>
<dbReference type="EMBL" id="UHDK01000001">
    <property type="protein sequence ID" value="SUM34383.1"/>
    <property type="molecule type" value="Genomic_DNA"/>
</dbReference>
<evidence type="ECO:0000256" key="3">
    <source>
        <dbReference type="SAM" id="Phobius"/>
    </source>
</evidence>
<evidence type="ECO:0000313" key="5">
    <source>
        <dbReference type="Proteomes" id="UP000255277"/>
    </source>
</evidence>
<dbReference type="STRING" id="1293.SH09_07575"/>
<organism evidence="4 5">
    <name type="scientific">Staphylococcus gallinarum</name>
    <dbReference type="NCBI Taxonomy" id="1293"/>
    <lineage>
        <taxon>Bacteria</taxon>
        <taxon>Bacillati</taxon>
        <taxon>Bacillota</taxon>
        <taxon>Bacilli</taxon>
        <taxon>Bacillales</taxon>
        <taxon>Staphylococcaceae</taxon>
        <taxon>Staphylococcus</taxon>
    </lineage>
</organism>
<keyword evidence="3" id="KW-0812">Transmembrane</keyword>
<feature type="transmembrane region" description="Helical" evidence="3">
    <location>
        <begin position="56"/>
        <end position="75"/>
    </location>
</feature>
<dbReference type="InterPro" id="IPR036259">
    <property type="entry name" value="MFS_trans_sf"/>
</dbReference>
<sequence length="128" mass="14741">MQLKHQLDKQYYLILTDRLTTTQAVSYHSFIINICRSIGPAIAGFVVATYNSEISFALQALCYFISLLLCLPLSFNTHKIDKVDTEVSFKYVVDYFKENNVGARIFITSLFNYGNRLFIYDTITSVNR</sequence>
<proteinExistence type="predicted"/>
<dbReference type="Pfam" id="PF05977">
    <property type="entry name" value="MFS_3"/>
    <property type="match status" value="1"/>
</dbReference>
<evidence type="ECO:0000256" key="2">
    <source>
        <dbReference type="ARBA" id="ARBA00022475"/>
    </source>
</evidence>
<reference evidence="4 5" key="1">
    <citation type="submission" date="2018-06" db="EMBL/GenBank/DDBJ databases">
        <authorList>
            <consortium name="Pathogen Informatics"/>
            <person name="Doyle S."/>
        </authorList>
    </citation>
    <scope>NUCLEOTIDE SEQUENCE [LARGE SCALE GENOMIC DNA]</scope>
    <source>
        <strain evidence="4 5">NCTC12195</strain>
    </source>
</reference>
<keyword evidence="3" id="KW-1133">Transmembrane helix</keyword>
<feature type="transmembrane region" description="Helical" evidence="3">
    <location>
        <begin position="30"/>
        <end position="50"/>
    </location>
</feature>
<gene>
    <name evidence="4" type="ORF">NCTC12195_03908</name>
</gene>
<dbReference type="InterPro" id="IPR010290">
    <property type="entry name" value="TM_effector"/>
</dbReference>
<keyword evidence="2" id="KW-1003">Cell membrane</keyword>
<dbReference type="SUPFAM" id="SSF103473">
    <property type="entry name" value="MFS general substrate transporter"/>
    <property type="match status" value="1"/>
</dbReference>
<dbReference type="Gene3D" id="1.20.1250.20">
    <property type="entry name" value="MFS general substrate transporter like domains"/>
    <property type="match status" value="1"/>
</dbReference>
<keyword evidence="3" id="KW-0472">Membrane</keyword>
<dbReference type="Proteomes" id="UP000255277">
    <property type="component" value="Unassembled WGS sequence"/>
</dbReference>